<reference evidence="3 4" key="1">
    <citation type="submission" date="2024-09" db="EMBL/GenBank/DDBJ databases">
        <authorList>
            <person name="Sun Q."/>
            <person name="Mori K."/>
        </authorList>
    </citation>
    <scope>NUCLEOTIDE SEQUENCE [LARGE SCALE GENOMIC DNA]</scope>
    <source>
        <strain evidence="3 4">JCM 9767</strain>
    </source>
</reference>
<dbReference type="SUPFAM" id="SSF50494">
    <property type="entry name" value="Trypsin-like serine proteases"/>
    <property type="match status" value="1"/>
</dbReference>
<keyword evidence="4" id="KW-1185">Reference proteome</keyword>
<dbReference type="Pfam" id="PF13365">
    <property type="entry name" value="Trypsin_2"/>
    <property type="match status" value="1"/>
</dbReference>
<feature type="region of interest" description="Disordered" evidence="1">
    <location>
        <begin position="215"/>
        <end position="241"/>
    </location>
</feature>
<evidence type="ECO:0000313" key="4">
    <source>
        <dbReference type="Proteomes" id="UP001589753"/>
    </source>
</evidence>
<feature type="compositionally biased region" description="Low complexity" evidence="1">
    <location>
        <begin position="215"/>
        <end position="227"/>
    </location>
</feature>
<gene>
    <name evidence="3" type="ORF">ACFFUA_30780</name>
</gene>
<name>A0ABV5LKW3_9ACTN</name>
<dbReference type="InterPro" id="IPR009003">
    <property type="entry name" value="Peptidase_S1_PA"/>
</dbReference>
<dbReference type="Gene3D" id="2.40.10.10">
    <property type="entry name" value="Trypsin-like serine proteases"/>
    <property type="match status" value="1"/>
</dbReference>
<protein>
    <submittedName>
        <fullName evidence="3">Trypsin-like peptidase domain-containing protein</fullName>
    </submittedName>
</protein>
<dbReference type="RefSeq" id="WP_380956808.1">
    <property type="nucleotide sequence ID" value="NZ_JBHMDI010000135.1"/>
</dbReference>
<comment type="caution">
    <text evidence="3">The sequence shown here is derived from an EMBL/GenBank/DDBJ whole genome shotgun (WGS) entry which is preliminary data.</text>
</comment>
<evidence type="ECO:0000313" key="3">
    <source>
        <dbReference type="EMBL" id="MFB9351761.1"/>
    </source>
</evidence>
<dbReference type="InterPro" id="IPR043504">
    <property type="entry name" value="Peptidase_S1_PA_chymotrypsin"/>
</dbReference>
<feature type="domain" description="Effector-associated" evidence="2">
    <location>
        <begin position="256"/>
        <end position="333"/>
    </location>
</feature>
<dbReference type="InterPro" id="IPR045431">
    <property type="entry name" value="EAD2"/>
</dbReference>
<dbReference type="Proteomes" id="UP001589753">
    <property type="component" value="Unassembled WGS sequence"/>
</dbReference>
<dbReference type="EMBL" id="JBHMDI010000135">
    <property type="protein sequence ID" value="MFB9351761.1"/>
    <property type="molecule type" value="Genomic_DNA"/>
</dbReference>
<dbReference type="Pfam" id="PF19956">
    <property type="entry name" value="EAD2"/>
    <property type="match status" value="1"/>
</dbReference>
<evidence type="ECO:0000259" key="2">
    <source>
        <dbReference type="Pfam" id="PF19956"/>
    </source>
</evidence>
<evidence type="ECO:0000256" key="1">
    <source>
        <dbReference type="SAM" id="MobiDB-lite"/>
    </source>
</evidence>
<organism evidence="3 4">
    <name type="scientific">Streptomyces heliomycini</name>
    <dbReference type="NCBI Taxonomy" id="284032"/>
    <lineage>
        <taxon>Bacteria</taxon>
        <taxon>Bacillati</taxon>
        <taxon>Actinomycetota</taxon>
        <taxon>Actinomycetes</taxon>
        <taxon>Kitasatosporales</taxon>
        <taxon>Streptomycetaceae</taxon>
        <taxon>Streptomyces</taxon>
    </lineage>
</organism>
<accession>A0ABV5LKW3</accession>
<sequence>MGHSLAESWRVRILDARGTPAGAGVLVTGGRVVTCAHVVEGALGADAGDPREAELTVDFPGSLAPGAGPVRAGVAPRGWAPPDEERADGAVLDLYGDAPVDCRPAGLRPCGPARDRIVRAFGQVAGAPAGLWLRARLVGSGGLSPEWMQLEAASEAGDRLRQGYSGAGVVDASGHVIGLVVAEDTRAERRTGWLIPVEVVVRYCPDLADAVTGPAAGADGAPGADGPHPYRPYGDPGLEDVLPPPWPAGAERDLARVLVKVRSFADPHRRERVLRDAGDHIAFHVERTGVLINDARAVLGLCLEYEDGIDRFAAALRWYEPDSLPMREFDREVARLRARRSDGGAAR</sequence>
<proteinExistence type="predicted"/>